<dbReference type="PANTHER" id="PTHR11538:SF41">
    <property type="entry name" value="PHENYLALANINE--TRNA LIGASE, MITOCHONDRIAL"/>
    <property type="match status" value="1"/>
</dbReference>
<dbReference type="InterPro" id="IPR006195">
    <property type="entry name" value="aa-tRNA-synth_II"/>
</dbReference>
<name>A0A382T0G1_9ZZZZ</name>
<keyword evidence="8" id="KW-0460">Magnesium</keyword>
<evidence type="ECO:0000259" key="12">
    <source>
        <dbReference type="PROSITE" id="PS50862"/>
    </source>
</evidence>
<evidence type="ECO:0000256" key="1">
    <source>
        <dbReference type="ARBA" id="ARBA00004496"/>
    </source>
</evidence>
<keyword evidence="3" id="KW-0963">Cytoplasm</keyword>
<dbReference type="InterPro" id="IPR010978">
    <property type="entry name" value="tRNA-bd_arm"/>
</dbReference>
<comment type="catalytic activity">
    <reaction evidence="11">
        <text>tRNA(Phe) + L-phenylalanine + ATP = L-phenylalanyl-tRNA(Phe) + AMP + diphosphate + H(+)</text>
        <dbReference type="Rhea" id="RHEA:19413"/>
        <dbReference type="Rhea" id="RHEA-COMP:9668"/>
        <dbReference type="Rhea" id="RHEA-COMP:9699"/>
        <dbReference type="ChEBI" id="CHEBI:15378"/>
        <dbReference type="ChEBI" id="CHEBI:30616"/>
        <dbReference type="ChEBI" id="CHEBI:33019"/>
        <dbReference type="ChEBI" id="CHEBI:58095"/>
        <dbReference type="ChEBI" id="CHEBI:78442"/>
        <dbReference type="ChEBI" id="CHEBI:78531"/>
        <dbReference type="ChEBI" id="CHEBI:456215"/>
        <dbReference type="EC" id="6.1.1.20"/>
    </reaction>
</comment>
<keyword evidence="9" id="KW-0648">Protein biosynthesis</keyword>
<evidence type="ECO:0000313" key="13">
    <source>
        <dbReference type="EMBL" id="SVD15463.1"/>
    </source>
</evidence>
<evidence type="ECO:0000256" key="9">
    <source>
        <dbReference type="ARBA" id="ARBA00022917"/>
    </source>
</evidence>
<dbReference type="Gene3D" id="3.30.930.10">
    <property type="entry name" value="Bira Bifunctional Protein, Domain 2"/>
    <property type="match status" value="1"/>
</dbReference>
<proteinExistence type="predicted"/>
<dbReference type="NCBIfam" id="TIGR00468">
    <property type="entry name" value="pheS"/>
    <property type="match status" value="1"/>
</dbReference>
<dbReference type="GO" id="GO:0046872">
    <property type="term" value="F:metal ion binding"/>
    <property type="evidence" value="ECO:0007669"/>
    <property type="project" value="UniProtKB-KW"/>
</dbReference>
<gene>
    <name evidence="13" type="ORF">METZ01_LOCUS368317</name>
</gene>
<evidence type="ECO:0000256" key="3">
    <source>
        <dbReference type="ARBA" id="ARBA00022490"/>
    </source>
</evidence>
<dbReference type="SUPFAM" id="SSF46589">
    <property type="entry name" value="tRNA-binding arm"/>
    <property type="match status" value="1"/>
</dbReference>
<dbReference type="CDD" id="cd00496">
    <property type="entry name" value="PheRS_alpha_core"/>
    <property type="match status" value="1"/>
</dbReference>
<dbReference type="InterPro" id="IPR002319">
    <property type="entry name" value="Phenylalanyl-tRNA_Synthase"/>
</dbReference>
<protein>
    <recommendedName>
        <fullName evidence="2">phenylalanine--tRNA ligase</fullName>
        <ecNumber evidence="2">6.1.1.20</ecNumber>
    </recommendedName>
</protein>
<evidence type="ECO:0000256" key="2">
    <source>
        <dbReference type="ARBA" id="ARBA00012814"/>
    </source>
</evidence>
<dbReference type="Pfam" id="PF01409">
    <property type="entry name" value="tRNA-synt_2d"/>
    <property type="match status" value="1"/>
</dbReference>
<feature type="non-terminal residue" evidence="13">
    <location>
        <position position="305"/>
    </location>
</feature>
<dbReference type="SUPFAM" id="SSF55681">
    <property type="entry name" value="Class II aaRS and biotin synthetases"/>
    <property type="match status" value="1"/>
</dbReference>
<dbReference type="GO" id="GO:0006432">
    <property type="term" value="P:phenylalanyl-tRNA aminoacylation"/>
    <property type="evidence" value="ECO:0007669"/>
    <property type="project" value="InterPro"/>
</dbReference>
<accession>A0A382T0G1</accession>
<dbReference type="GO" id="GO:0000049">
    <property type="term" value="F:tRNA binding"/>
    <property type="evidence" value="ECO:0007669"/>
    <property type="project" value="InterPro"/>
</dbReference>
<evidence type="ECO:0000256" key="7">
    <source>
        <dbReference type="ARBA" id="ARBA00022840"/>
    </source>
</evidence>
<dbReference type="AlphaFoldDB" id="A0A382T0G1"/>
<keyword evidence="6" id="KW-0547">Nucleotide-binding</keyword>
<dbReference type="PROSITE" id="PS50862">
    <property type="entry name" value="AA_TRNA_LIGASE_II"/>
    <property type="match status" value="1"/>
</dbReference>
<organism evidence="13">
    <name type="scientific">marine metagenome</name>
    <dbReference type="NCBI Taxonomy" id="408172"/>
    <lineage>
        <taxon>unclassified sequences</taxon>
        <taxon>metagenomes</taxon>
        <taxon>ecological metagenomes</taxon>
    </lineage>
</organism>
<evidence type="ECO:0000256" key="10">
    <source>
        <dbReference type="ARBA" id="ARBA00023146"/>
    </source>
</evidence>
<keyword evidence="7" id="KW-0067">ATP-binding</keyword>
<evidence type="ECO:0000256" key="8">
    <source>
        <dbReference type="ARBA" id="ARBA00022842"/>
    </source>
</evidence>
<keyword evidence="4" id="KW-0436">Ligase</keyword>
<evidence type="ECO:0000256" key="4">
    <source>
        <dbReference type="ARBA" id="ARBA00022598"/>
    </source>
</evidence>
<keyword evidence="5" id="KW-0479">Metal-binding</keyword>
<dbReference type="GO" id="GO:0005524">
    <property type="term" value="F:ATP binding"/>
    <property type="evidence" value="ECO:0007669"/>
    <property type="project" value="UniProtKB-KW"/>
</dbReference>
<reference evidence="13" key="1">
    <citation type="submission" date="2018-05" db="EMBL/GenBank/DDBJ databases">
        <authorList>
            <person name="Lanie J.A."/>
            <person name="Ng W.-L."/>
            <person name="Kazmierczak K.M."/>
            <person name="Andrzejewski T.M."/>
            <person name="Davidsen T.M."/>
            <person name="Wayne K.J."/>
            <person name="Tettelin H."/>
            <person name="Glass J.I."/>
            <person name="Rusch D."/>
            <person name="Podicherti R."/>
            <person name="Tsui H.-C.T."/>
            <person name="Winkler M.E."/>
        </authorList>
    </citation>
    <scope>NUCLEOTIDE SEQUENCE</scope>
</reference>
<dbReference type="EMBL" id="UINC01132879">
    <property type="protein sequence ID" value="SVD15463.1"/>
    <property type="molecule type" value="Genomic_DNA"/>
</dbReference>
<dbReference type="GO" id="GO:0004826">
    <property type="term" value="F:phenylalanine-tRNA ligase activity"/>
    <property type="evidence" value="ECO:0007669"/>
    <property type="project" value="UniProtKB-EC"/>
</dbReference>
<evidence type="ECO:0000256" key="6">
    <source>
        <dbReference type="ARBA" id="ARBA00022741"/>
    </source>
</evidence>
<dbReference type="GO" id="GO:0005737">
    <property type="term" value="C:cytoplasm"/>
    <property type="evidence" value="ECO:0007669"/>
    <property type="project" value="UniProtKB-SubCell"/>
</dbReference>
<dbReference type="EC" id="6.1.1.20" evidence="2"/>
<keyword evidence="10" id="KW-0030">Aminoacyl-tRNA synthetase</keyword>
<evidence type="ECO:0000256" key="5">
    <source>
        <dbReference type="ARBA" id="ARBA00022723"/>
    </source>
</evidence>
<dbReference type="Pfam" id="PF02912">
    <property type="entry name" value="Phe_tRNA-synt_N"/>
    <property type="match status" value="1"/>
</dbReference>
<dbReference type="PANTHER" id="PTHR11538">
    <property type="entry name" value="PHENYLALANYL-TRNA SYNTHETASE"/>
    <property type="match status" value="1"/>
</dbReference>
<comment type="subcellular location">
    <subcellularLocation>
        <location evidence="1">Cytoplasm</location>
    </subcellularLocation>
</comment>
<dbReference type="InterPro" id="IPR004188">
    <property type="entry name" value="Phe-tRNA_ligase_II_N"/>
</dbReference>
<evidence type="ECO:0000256" key="11">
    <source>
        <dbReference type="ARBA" id="ARBA00049255"/>
    </source>
</evidence>
<dbReference type="InterPro" id="IPR045864">
    <property type="entry name" value="aa-tRNA-synth_II/BPL/LPL"/>
</dbReference>
<feature type="domain" description="Aminoacyl-transfer RNA synthetases class-II family profile" evidence="12">
    <location>
        <begin position="118"/>
        <end position="305"/>
    </location>
</feature>
<dbReference type="InterPro" id="IPR004529">
    <property type="entry name" value="Phe-tRNA-synth_IIc_asu"/>
</dbReference>
<sequence length="305" mass="34949">MSMMEQLESVRKQFLADLETFPKNPKDIDELRSKYLGRKGQVAALFALMGQATPEERPTLGKDLNVLKQDLTNQFDEKVASLAATQQIAEDESIDLSLPGKTPRIGSIHILEQTLSEIKDIFKSIGFHVAYGPEVEDEFHNFTALNIPEHHPARDMQDTFFIDPTTVLRTHTSNGQIHLMENEDPPIRYIVPGRVYRNEAIGYKSYCLFHQVEGIYINENVSFGQLKGCLEFFVRQMFGPNKKMRFRPSYFPFTEPSAEVDIWDDERQEWMEILGCGMVDPAVLDNVGYDSKKWHGYAFGMGVER</sequence>